<evidence type="ECO:0000313" key="8">
    <source>
        <dbReference type="Proteomes" id="UP000236333"/>
    </source>
</evidence>
<keyword evidence="2 6" id="KW-0812">Transmembrane</keyword>
<dbReference type="PANTHER" id="PTHR11040">
    <property type="entry name" value="ZINC/IRON TRANSPORTER"/>
    <property type="match status" value="1"/>
</dbReference>
<evidence type="ECO:0000256" key="6">
    <source>
        <dbReference type="SAM" id="Phobius"/>
    </source>
</evidence>
<evidence type="ECO:0000256" key="1">
    <source>
        <dbReference type="ARBA" id="ARBA00004141"/>
    </source>
</evidence>
<dbReference type="Proteomes" id="UP000236333">
    <property type="component" value="Unassembled WGS sequence"/>
</dbReference>
<dbReference type="OrthoDB" id="448280at2759"/>
<sequence>MPASTFGSEDRLDFDAFSAVLLFLTAILGAWLPKYLCSNGSHVSSSHSFAFHMGNMLSAGVMLSAGFCHLLADAHRYLLFVGRFPMSNFLAATGYIITLLADQVVQYVTDQNSGGDNAHITATAVAAAPSHGSYKPLSELAALPAGGDLATSKPLLAEGARSGPVHREHAAHINGHDPGNHQPSTPRGGGGDGKLPLLAAAHTHGNGGGGGGARAQGHVDEERPLLAGALSVSGGGAAAARMEECHAGVVVLLGGRKLSFATAVLLAAALCIHSILEGMALGAQQSMRSTEDIMVAIAAHKGLAAYALGASIVESGASSE</sequence>
<dbReference type="GO" id="GO:0005385">
    <property type="term" value="F:zinc ion transmembrane transporter activity"/>
    <property type="evidence" value="ECO:0007669"/>
    <property type="project" value="TreeGrafter"/>
</dbReference>
<dbReference type="PANTHER" id="PTHR11040:SF140">
    <property type="entry name" value="ZRT (ZRT), IRT- (IRT-) LIKE PROTEIN TRANSPORTER"/>
    <property type="match status" value="1"/>
</dbReference>
<evidence type="ECO:0000256" key="5">
    <source>
        <dbReference type="SAM" id="MobiDB-lite"/>
    </source>
</evidence>
<comment type="subcellular location">
    <subcellularLocation>
        <location evidence="1">Membrane</location>
        <topology evidence="1">Multi-pass membrane protein</topology>
    </subcellularLocation>
</comment>
<keyword evidence="4 6" id="KW-0472">Membrane</keyword>
<protein>
    <submittedName>
        <fullName evidence="7">Protein zntD</fullName>
    </submittedName>
</protein>
<evidence type="ECO:0000256" key="2">
    <source>
        <dbReference type="ARBA" id="ARBA00022692"/>
    </source>
</evidence>
<comment type="caution">
    <text evidence="7">The sequence shown here is derived from an EMBL/GenBank/DDBJ whole genome shotgun (WGS) entry which is preliminary data.</text>
</comment>
<keyword evidence="8" id="KW-1185">Reference proteome</keyword>
<feature type="transmembrane region" description="Helical" evidence="6">
    <location>
        <begin position="12"/>
        <end position="32"/>
    </location>
</feature>
<keyword evidence="3 6" id="KW-1133">Transmembrane helix</keyword>
<dbReference type="InterPro" id="IPR003689">
    <property type="entry name" value="ZIP"/>
</dbReference>
<dbReference type="AlphaFoldDB" id="A0A2J7ZJV7"/>
<name>A0A2J7ZJV7_9CHLO</name>
<evidence type="ECO:0000256" key="4">
    <source>
        <dbReference type="ARBA" id="ARBA00023136"/>
    </source>
</evidence>
<dbReference type="GO" id="GO:0016020">
    <property type="term" value="C:membrane"/>
    <property type="evidence" value="ECO:0007669"/>
    <property type="project" value="UniProtKB-SubCell"/>
</dbReference>
<feature type="region of interest" description="Disordered" evidence="5">
    <location>
        <begin position="170"/>
        <end position="194"/>
    </location>
</feature>
<feature type="compositionally biased region" description="Basic and acidic residues" evidence="5">
    <location>
        <begin position="170"/>
        <end position="179"/>
    </location>
</feature>
<reference evidence="7 8" key="1">
    <citation type="journal article" date="2017" name="Mol. Biol. Evol.">
        <title>The 4-celled Tetrabaena socialis nuclear genome reveals the essential components for genetic control of cell number at the origin of multicellularity in the volvocine lineage.</title>
        <authorList>
            <person name="Featherston J."/>
            <person name="Arakaki Y."/>
            <person name="Hanschen E.R."/>
            <person name="Ferris P.J."/>
            <person name="Michod R.E."/>
            <person name="Olson B.J.S.C."/>
            <person name="Nozaki H."/>
            <person name="Durand P.M."/>
        </authorList>
    </citation>
    <scope>NUCLEOTIDE SEQUENCE [LARGE SCALE GENOMIC DNA]</scope>
    <source>
        <strain evidence="7 8">NIES-571</strain>
    </source>
</reference>
<proteinExistence type="predicted"/>
<feature type="non-terminal residue" evidence="7">
    <location>
        <position position="320"/>
    </location>
</feature>
<gene>
    <name evidence="7" type="ORF">TSOC_013621</name>
</gene>
<accession>A0A2J7ZJV7</accession>
<organism evidence="7 8">
    <name type="scientific">Tetrabaena socialis</name>
    <dbReference type="NCBI Taxonomy" id="47790"/>
    <lineage>
        <taxon>Eukaryota</taxon>
        <taxon>Viridiplantae</taxon>
        <taxon>Chlorophyta</taxon>
        <taxon>core chlorophytes</taxon>
        <taxon>Chlorophyceae</taxon>
        <taxon>CS clade</taxon>
        <taxon>Chlamydomonadales</taxon>
        <taxon>Tetrabaenaceae</taxon>
        <taxon>Tetrabaena</taxon>
    </lineage>
</organism>
<evidence type="ECO:0000313" key="7">
    <source>
        <dbReference type="EMBL" id="PNH00551.1"/>
    </source>
</evidence>
<feature type="transmembrane region" description="Helical" evidence="6">
    <location>
        <begin position="52"/>
        <end position="72"/>
    </location>
</feature>
<feature type="transmembrane region" description="Helical" evidence="6">
    <location>
        <begin position="84"/>
        <end position="101"/>
    </location>
</feature>
<evidence type="ECO:0000256" key="3">
    <source>
        <dbReference type="ARBA" id="ARBA00022989"/>
    </source>
</evidence>
<dbReference type="Pfam" id="PF02535">
    <property type="entry name" value="Zip"/>
    <property type="match status" value="1"/>
</dbReference>
<dbReference type="EMBL" id="PGGS01001311">
    <property type="protein sequence ID" value="PNH00551.1"/>
    <property type="molecule type" value="Genomic_DNA"/>
</dbReference>